<feature type="compositionally biased region" description="Low complexity" evidence="1">
    <location>
        <begin position="72"/>
        <end position="83"/>
    </location>
</feature>
<dbReference type="Gene3D" id="3.40.33.10">
    <property type="entry name" value="CAP"/>
    <property type="match status" value="1"/>
</dbReference>
<keyword evidence="5" id="KW-1185">Reference proteome</keyword>
<feature type="compositionally biased region" description="Gly residues" evidence="1">
    <location>
        <begin position="132"/>
        <end position="141"/>
    </location>
</feature>
<feature type="transmembrane region" description="Helical" evidence="2">
    <location>
        <begin position="100"/>
        <end position="121"/>
    </location>
</feature>
<gene>
    <name evidence="4" type="ORF">GCM10010218_33540</name>
</gene>
<feature type="compositionally biased region" description="Basic and acidic residues" evidence="1">
    <location>
        <begin position="207"/>
        <end position="218"/>
    </location>
</feature>
<feature type="compositionally biased region" description="Low complexity" evidence="1">
    <location>
        <begin position="9"/>
        <end position="21"/>
    </location>
</feature>
<feature type="region of interest" description="Disordered" evidence="1">
    <location>
        <begin position="1"/>
        <end position="93"/>
    </location>
</feature>
<dbReference type="InterPro" id="IPR014044">
    <property type="entry name" value="CAP_dom"/>
</dbReference>
<dbReference type="AlphaFoldDB" id="A0A919B424"/>
<accession>A0A919B424</accession>
<evidence type="ECO:0000256" key="2">
    <source>
        <dbReference type="SAM" id="Phobius"/>
    </source>
</evidence>
<evidence type="ECO:0000256" key="1">
    <source>
        <dbReference type="SAM" id="MobiDB-lite"/>
    </source>
</evidence>
<evidence type="ECO:0000259" key="3">
    <source>
        <dbReference type="Pfam" id="PF00188"/>
    </source>
</evidence>
<proteinExistence type="predicted"/>
<dbReference type="InterPro" id="IPR035940">
    <property type="entry name" value="CAP_sf"/>
</dbReference>
<dbReference type="EMBL" id="BNBD01000006">
    <property type="protein sequence ID" value="GHF49526.1"/>
    <property type="molecule type" value="Genomic_DNA"/>
</dbReference>
<keyword evidence="2" id="KW-0472">Membrane</keyword>
<dbReference type="SUPFAM" id="SSF55797">
    <property type="entry name" value="PR-1-like"/>
    <property type="match status" value="1"/>
</dbReference>
<evidence type="ECO:0000313" key="4">
    <source>
        <dbReference type="EMBL" id="GHF49526.1"/>
    </source>
</evidence>
<sequence>MGRHRRSARATADEAATNARTLRAPLTSQPTGTPTDDPSEAVTQPLPVVRPGPAGAGRHRSPHRGARRRKGTAATAAPLPGGTQLLPKAGPRIPAPARRAGLLGASAAVAMSAAAMVSGLLPAGVFTTGGPGAVPGPGTGGQVRADGLVETPPQRSRPAVPTPTDHPGSRPGTARTTVGLRRDDDGTGDGSDGTETVVHMEAAAATVREDARAGRNADRAAASDTAQATAEAEAEAAARAEAESEAKAEARAARAAGAAAGAAAGREAAARKGAARHSRTHVDGDSDASAATVHALADSRSAAAHLVVALVNAERAKAGCRPLRADAGLARLAQSFSDDMARRQFFDHTDPDGRTPWDRAARRGVRNLGGENIARGHPDPRSVVDAWMRSSGHRANILNCDYKRIGVGVHQGSNGPWWTQDFGY</sequence>
<evidence type="ECO:0000313" key="5">
    <source>
        <dbReference type="Proteomes" id="UP000638313"/>
    </source>
</evidence>
<feature type="region of interest" description="Disordered" evidence="1">
    <location>
        <begin position="268"/>
        <end position="287"/>
    </location>
</feature>
<comment type="caution">
    <text evidence="4">The sequence shown here is derived from an EMBL/GenBank/DDBJ whole genome shotgun (WGS) entry which is preliminary data.</text>
</comment>
<dbReference type="RefSeq" id="WP_229891075.1">
    <property type="nucleotide sequence ID" value="NZ_BNBD01000006.1"/>
</dbReference>
<feature type="compositionally biased region" description="Basic and acidic residues" evidence="1">
    <location>
        <begin position="236"/>
        <end position="249"/>
    </location>
</feature>
<feature type="compositionally biased region" description="Low complexity" evidence="1">
    <location>
        <begin position="193"/>
        <end position="206"/>
    </location>
</feature>
<keyword evidence="2" id="KW-1133">Transmembrane helix</keyword>
<feature type="compositionally biased region" description="Basic residues" evidence="1">
    <location>
        <begin position="57"/>
        <end position="71"/>
    </location>
</feature>
<dbReference type="PANTHER" id="PTHR31157:SF1">
    <property type="entry name" value="SCP DOMAIN-CONTAINING PROTEIN"/>
    <property type="match status" value="1"/>
</dbReference>
<reference evidence="4" key="2">
    <citation type="submission" date="2020-09" db="EMBL/GenBank/DDBJ databases">
        <authorList>
            <person name="Sun Q."/>
            <person name="Ohkuma M."/>
        </authorList>
    </citation>
    <scope>NUCLEOTIDE SEQUENCE</scope>
    <source>
        <strain evidence="4">JCM 4059</strain>
    </source>
</reference>
<reference evidence="4" key="1">
    <citation type="journal article" date="2014" name="Int. J. Syst. Evol. Microbiol.">
        <title>Complete genome sequence of Corynebacterium casei LMG S-19264T (=DSM 44701T), isolated from a smear-ripened cheese.</title>
        <authorList>
            <consortium name="US DOE Joint Genome Institute (JGI-PGF)"/>
            <person name="Walter F."/>
            <person name="Albersmeier A."/>
            <person name="Kalinowski J."/>
            <person name="Ruckert C."/>
        </authorList>
    </citation>
    <scope>NUCLEOTIDE SEQUENCE</scope>
    <source>
        <strain evidence="4">JCM 4059</strain>
    </source>
</reference>
<dbReference type="CDD" id="cd05379">
    <property type="entry name" value="CAP_bacterial"/>
    <property type="match status" value="1"/>
</dbReference>
<feature type="domain" description="SCP" evidence="3">
    <location>
        <begin position="309"/>
        <end position="422"/>
    </location>
</feature>
<feature type="compositionally biased region" description="Low complexity" evidence="1">
    <location>
        <begin position="219"/>
        <end position="235"/>
    </location>
</feature>
<dbReference type="Pfam" id="PF00188">
    <property type="entry name" value="CAP"/>
    <property type="match status" value="1"/>
</dbReference>
<name>A0A919B424_9ACTN</name>
<feature type="region of interest" description="Disordered" evidence="1">
    <location>
        <begin position="132"/>
        <end position="249"/>
    </location>
</feature>
<feature type="compositionally biased region" description="Polar residues" evidence="1">
    <location>
        <begin position="26"/>
        <end position="36"/>
    </location>
</feature>
<keyword evidence="2" id="KW-0812">Transmembrane</keyword>
<dbReference type="PANTHER" id="PTHR31157">
    <property type="entry name" value="SCP DOMAIN-CONTAINING PROTEIN"/>
    <property type="match status" value="1"/>
</dbReference>
<protein>
    <recommendedName>
        <fullName evidence="3">SCP domain-containing protein</fullName>
    </recommendedName>
</protein>
<dbReference type="Proteomes" id="UP000638313">
    <property type="component" value="Unassembled WGS sequence"/>
</dbReference>
<organism evidence="4 5">
    <name type="scientific">Streptomyces mashuensis</name>
    <dbReference type="NCBI Taxonomy" id="33904"/>
    <lineage>
        <taxon>Bacteria</taxon>
        <taxon>Bacillati</taxon>
        <taxon>Actinomycetota</taxon>
        <taxon>Actinomycetes</taxon>
        <taxon>Kitasatosporales</taxon>
        <taxon>Streptomycetaceae</taxon>
        <taxon>Streptomyces</taxon>
    </lineage>
</organism>